<dbReference type="EMBL" id="FUYN01000002">
    <property type="protein sequence ID" value="SKB41694.1"/>
    <property type="molecule type" value="Genomic_DNA"/>
</dbReference>
<gene>
    <name evidence="9" type="ORF">SAMN02745120_1416</name>
</gene>
<dbReference type="GO" id="GO:0008234">
    <property type="term" value="F:cysteine-type peptidase activity"/>
    <property type="evidence" value="ECO:0007669"/>
    <property type="project" value="UniProtKB-KW"/>
</dbReference>
<reference evidence="10" key="1">
    <citation type="submission" date="2017-02" db="EMBL/GenBank/DDBJ databases">
        <authorList>
            <person name="Varghese N."/>
            <person name="Submissions S."/>
        </authorList>
    </citation>
    <scope>NUCLEOTIDE SEQUENCE [LARGE SCALE GENOMIC DNA]</scope>
    <source>
        <strain evidence="10">ATCC 35199</strain>
    </source>
</reference>
<dbReference type="InterPro" id="IPR038765">
    <property type="entry name" value="Papain-like_cys_pep_sf"/>
</dbReference>
<dbReference type="RefSeq" id="WP_079589295.1">
    <property type="nucleotide sequence ID" value="NZ_DAMBHZ010000001.1"/>
</dbReference>
<evidence type="ECO:0000256" key="5">
    <source>
        <dbReference type="ARBA" id="ARBA00022807"/>
    </source>
</evidence>
<keyword evidence="3" id="KW-0732">Signal</keyword>
<evidence type="ECO:0000256" key="4">
    <source>
        <dbReference type="ARBA" id="ARBA00022801"/>
    </source>
</evidence>
<keyword evidence="6" id="KW-1133">Transmembrane helix</keyword>
<proteinExistence type="inferred from homology"/>
<dbReference type="AlphaFoldDB" id="A0A1T5B396"/>
<accession>A0A1T5B396</accession>
<dbReference type="Pfam" id="PF00877">
    <property type="entry name" value="NLPC_P60"/>
    <property type="match status" value="1"/>
</dbReference>
<keyword evidence="6" id="KW-0472">Membrane</keyword>
<dbReference type="Gene3D" id="2.20.230.10">
    <property type="entry name" value="Resuscitation-promoting factor rpfb"/>
    <property type="match status" value="1"/>
</dbReference>
<dbReference type="Gene3D" id="3.90.1720.10">
    <property type="entry name" value="endopeptidase domain like (from Nostoc punctiforme)"/>
    <property type="match status" value="1"/>
</dbReference>
<feature type="transmembrane region" description="Helical" evidence="6">
    <location>
        <begin position="16"/>
        <end position="35"/>
    </location>
</feature>
<dbReference type="GO" id="GO:0006508">
    <property type="term" value="P:proteolysis"/>
    <property type="evidence" value="ECO:0007669"/>
    <property type="project" value="UniProtKB-KW"/>
</dbReference>
<protein>
    <submittedName>
        <fullName evidence="9">Cell wall-associated hydrolase, NlpC family</fullName>
    </submittedName>
</protein>
<dbReference type="SUPFAM" id="SSF54001">
    <property type="entry name" value="Cysteine proteinases"/>
    <property type="match status" value="1"/>
</dbReference>
<comment type="similarity">
    <text evidence="1">Belongs to the peptidase C40 family.</text>
</comment>
<dbReference type="PROSITE" id="PS51109">
    <property type="entry name" value="G5"/>
    <property type="match status" value="1"/>
</dbReference>
<dbReference type="OrthoDB" id="9814460at2"/>
<dbReference type="InterPro" id="IPR011098">
    <property type="entry name" value="G5_dom"/>
</dbReference>
<feature type="domain" description="G5" evidence="7">
    <location>
        <begin position="215"/>
        <end position="295"/>
    </location>
</feature>
<organism evidence="9 10">
    <name type="scientific">Acetoanaerobium noterae</name>
    <dbReference type="NCBI Taxonomy" id="745369"/>
    <lineage>
        <taxon>Bacteria</taxon>
        <taxon>Bacillati</taxon>
        <taxon>Bacillota</taxon>
        <taxon>Clostridia</taxon>
        <taxon>Peptostreptococcales</taxon>
        <taxon>Filifactoraceae</taxon>
        <taxon>Acetoanaerobium</taxon>
    </lineage>
</organism>
<evidence type="ECO:0000313" key="10">
    <source>
        <dbReference type="Proteomes" id="UP000243406"/>
    </source>
</evidence>
<evidence type="ECO:0000259" key="8">
    <source>
        <dbReference type="PROSITE" id="PS51935"/>
    </source>
</evidence>
<dbReference type="PROSITE" id="PS51935">
    <property type="entry name" value="NLPC_P60"/>
    <property type="match status" value="1"/>
</dbReference>
<keyword evidence="4 9" id="KW-0378">Hydrolase</keyword>
<feature type="domain" description="NlpC/P60" evidence="8">
    <location>
        <begin position="294"/>
        <end position="407"/>
    </location>
</feature>
<evidence type="ECO:0000313" key="9">
    <source>
        <dbReference type="EMBL" id="SKB41694.1"/>
    </source>
</evidence>
<dbReference type="Proteomes" id="UP000243406">
    <property type="component" value="Unassembled WGS sequence"/>
</dbReference>
<dbReference type="PANTHER" id="PTHR47053">
    <property type="entry name" value="MUREIN DD-ENDOPEPTIDASE MEPH-RELATED"/>
    <property type="match status" value="1"/>
</dbReference>
<dbReference type="Pfam" id="PF07501">
    <property type="entry name" value="G5"/>
    <property type="match status" value="1"/>
</dbReference>
<keyword evidence="10" id="KW-1185">Reference proteome</keyword>
<evidence type="ECO:0000259" key="7">
    <source>
        <dbReference type="PROSITE" id="PS51109"/>
    </source>
</evidence>
<dbReference type="PANTHER" id="PTHR47053:SF1">
    <property type="entry name" value="MUREIN DD-ENDOPEPTIDASE MEPH-RELATED"/>
    <property type="match status" value="1"/>
</dbReference>
<sequence length="407" mass="44663">MIKISKEIKRKLLQNRIYLFSLAALVCLLGFLVYYQPGVGYEVKLNGKHVGFVKRVSHVEKMMTQLDTELRESKGKDITYEANLEYNKGKLNGNDLTEQEDMKLSAMSALEIKSPGYLIKSDGKVLMAVKDEKTAQNILDAIKAPFVASKQNAKVEFVQEVNLVKAEKINIEKILNSYQALAIVKSPTSASTVSRSSVSREIPETEVAEEGKPLIDVKVTYQDNVNLPIYKAEQRVADSTLTEGTTKVKSEGTNGVKEVVREVVEINGEAVEKTVISETVVEPSSPKIVAYGTKPKVSGVVAIAKDYIGVPYKWGGTTPKGFDCSGFTQYVFRKAGVSLPRTSAAQGKVGTKVSRSELRAGDLVMFPGHVGIYIGSGKFIHSPSPGKSVRIDDLSTRKNFLYGRRVN</sequence>
<dbReference type="InterPro" id="IPR051202">
    <property type="entry name" value="Peptidase_C40"/>
</dbReference>
<keyword evidence="6" id="KW-0812">Transmembrane</keyword>
<evidence type="ECO:0000256" key="3">
    <source>
        <dbReference type="ARBA" id="ARBA00022729"/>
    </source>
</evidence>
<evidence type="ECO:0000256" key="1">
    <source>
        <dbReference type="ARBA" id="ARBA00007074"/>
    </source>
</evidence>
<keyword evidence="2" id="KW-0645">Protease</keyword>
<evidence type="ECO:0000256" key="2">
    <source>
        <dbReference type="ARBA" id="ARBA00022670"/>
    </source>
</evidence>
<dbReference type="InterPro" id="IPR000064">
    <property type="entry name" value="NLP_P60_dom"/>
</dbReference>
<name>A0A1T5B396_9FIRM</name>
<dbReference type="SMART" id="SM01208">
    <property type="entry name" value="G5"/>
    <property type="match status" value="1"/>
</dbReference>
<keyword evidence="5" id="KW-0788">Thiol protease</keyword>
<evidence type="ECO:0000256" key="6">
    <source>
        <dbReference type="SAM" id="Phobius"/>
    </source>
</evidence>